<evidence type="ECO:0000313" key="2">
    <source>
        <dbReference type="EMBL" id="BBR40919.1"/>
    </source>
</evidence>
<protein>
    <submittedName>
        <fullName evidence="2">Uncharacterized protein</fullName>
    </submittedName>
</protein>
<feature type="compositionally biased region" description="Polar residues" evidence="1">
    <location>
        <begin position="13"/>
        <end position="30"/>
    </location>
</feature>
<dbReference type="EMBL" id="AP022038">
    <property type="protein sequence ID" value="BBR40919.1"/>
    <property type="molecule type" value="Genomic_DNA"/>
</dbReference>
<sequence>MSNPMPCNHEGSEQTLMATNQTITNTESES</sequence>
<reference evidence="2 3" key="1">
    <citation type="submission" date="2019-12" db="EMBL/GenBank/DDBJ databases">
        <title>complete genome sequences of Aeromonas veronii str. WP3-W19-ESBL-03 isolated from wastewater treatment plant effluent.</title>
        <authorList>
            <person name="Sekizuka T."/>
            <person name="Itokawa K."/>
            <person name="Yatsu K."/>
            <person name="Inamine Y."/>
            <person name="Kuroda M."/>
        </authorList>
    </citation>
    <scope>NUCLEOTIDE SEQUENCE [LARGE SCALE GENOMIC DNA]</scope>
    <source>
        <strain evidence="2 3">WP3-W19-ESBL-03</strain>
    </source>
</reference>
<evidence type="ECO:0000256" key="1">
    <source>
        <dbReference type="SAM" id="MobiDB-lite"/>
    </source>
</evidence>
<feature type="region of interest" description="Disordered" evidence="1">
    <location>
        <begin position="1"/>
        <end position="30"/>
    </location>
</feature>
<proteinExistence type="predicted"/>
<accession>A0A6S5D7W8</accession>
<name>A0A6S5D7W8_AERVE</name>
<dbReference type="Proteomes" id="UP000515442">
    <property type="component" value="Chromosome"/>
</dbReference>
<organism evidence="2 3">
    <name type="scientific">Aeromonas veronii</name>
    <dbReference type="NCBI Taxonomy" id="654"/>
    <lineage>
        <taxon>Bacteria</taxon>
        <taxon>Pseudomonadati</taxon>
        <taxon>Pseudomonadota</taxon>
        <taxon>Gammaproteobacteria</taxon>
        <taxon>Aeromonadales</taxon>
        <taxon>Aeromonadaceae</taxon>
        <taxon>Aeromonas</taxon>
    </lineage>
</organism>
<gene>
    <name evidence="2" type="ORF">WP3W19E03_34440</name>
</gene>
<evidence type="ECO:0000313" key="3">
    <source>
        <dbReference type="Proteomes" id="UP000515442"/>
    </source>
</evidence>
<dbReference type="AlphaFoldDB" id="A0A6S5D7W8"/>